<dbReference type="Pfam" id="PF07748">
    <property type="entry name" value="Glyco_hydro_38C"/>
    <property type="match status" value="1"/>
</dbReference>
<dbReference type="GO" id="GO:0004559">
    <property type="term" value="F:alpha-mannosidase activity"/>
    <property type="evidence" value="ECO:0007669"/>
    <property type="project" value="InterPro"/>
</dbReference>
<keyword evidence="3" id="KW-1185">Reference proteome</keyword>
<dbReference type="InterPro" id="IPR050843">
    <property type="entry name" value="Glycosyl_Hydrlase_38"/>
</dbReference>
<accession>S7MQQ0</accession>
<dbReference type="GO" id="GO:0005764">
    <property type="term" value="C:lysosome"/>
    <property type="evidence" value="ECO:0007669"/>
    <property type="project" value="TreeGrafter"/>
</dbReference>
<evidence type="ECO:0000259" key="1">
    <source>
        <dbReference type="Pfam" id="PF07748"/>
    </source>
</evidence>
<dbReference type="PANTHER" id="PTHR11607:SF28">
    <property type="entry name" value="EPIDIDYMIS-SPECIFIC ALPHA-MANNOSIDASE"/>
    <property type="match status" value="1"/>
</dbReference>
<dbReference type="InterPro" id="IPR011013">
    <property type="entry name" value="Gal_mutarotase_sf_dom"/>
</dbReference>
<dbReference type="EMBL" id="KE162038">
    <property type="protein sequence ID" value="EPQ06699.1"/>
    <property type="molecule type" value="Genomic_DNA"/>
</dbReference>
<gene>
    <name evidence="2" type="ORF">D623_10005516</name>
</gene>
<dbReference type="Gene3D" id="2.70.98.30">
    <property type="entry name" value="Golgi alpha-mannosidase II, domain 4"/>
    <property type="match status" value="1"/>
</dbReference>
<dbReference type="Proteomes" id="UP000052978">
    <property type="component" value="Unassembled WGS sequence"/>
</dbReference>
<proteinExistence type="predicted"/>
<evidence type="ECO:0000313" key="3">
    <source>
        <dbReference type="Proteomes" id="UP000052978"/>
    </source>
</evidence>
<dbReference type="PANTHER" id="PTHR11607">
    <property type="entry name" value="ALPHA-MANNOSIDASE"/>
    <property type="match status" value="1"/>
</dbReference>
<protein>
    <submittedName>
        <fullName evidence="2">Epididymis-specific alpha-mannosidase</fullName>
    </submittedName>
</protein>
<dbReference type="InterPro" id="IPR011682">
    <property type="entry name" value="Glyco_hydro_38_C"/>
</dbReference>
<sequence length="302" mass="33534">MAPRAAAAPELGHGWGGQRAVPDQVACLAFARRPSWPRLCLQNYYPMVQSAYIEDSRTRLVLLSEQAHGVSSQGDGEVEVLLHRRLWNNLDLSQIFNVTLKDSSIVRPVFWLLLGPLSLTTRLRPQSGLALQHRPVVVLGRLTEADSERPAARQPEAVTLPPSLHLQTLSIPGWTYSSNHTQHLQKLQKGFPRKAKPDLHRVLLRLHHLYEVREHQVLSQPVTVDLKAVLRGLGTLVAVEERSLTGTWSVNSLRRWRWRTRNKGLGAPGLGAARLPRTAPSGCVTLSRRLALSDSAAALSLP</sequence>
<dbReference type="AlphaFoldDB" id="S7MQQ0"/>
<reference evidence="2 3" key="1">
    <citation type="journal article" date="2013" name="Nat. Commun.">
        <title>Genome analysis reveals insights into physiology and longevity of the Brandt's bat Myotis brandtii.</title>
        <authorList>
            <person name="Seim I."/>
            <person name="Fang X."/>
            <person name="Xiong Z."/>
            <person name="Lobanov A.V."/>
            <person name="Huang Z."/>
            <person name="Ma S."/>
            <person name="Feng Y."/>
            <person name="Turanov A.A."/>
            <person name="Zhu Y."/>
            <person name="Lenz T.L."/>
            <person name="Gerashchenko M.V."/>
            <person name="Fan D."/>
            <person name="Hee Yim S."/>
            <person name="Yao X."/>
            <person name="Jordan D."/>
            <person name="Xiong Y."/>
            <person name="Ma Y."/>
            <person name="Lyapunov A.N."/>
            <person name="Chen G."/>
            <person name="Kulakova O.I."/>
            <person name="Sun Y."/>
            <person name="Lee S.G."/>
            <person name="Bronson R.T."/>
            <person name="Moskalev A.A."/>
            <person name="Sunyaev S.R."/>
            <person name="Zhang G."/>
            <person name="Krogh A."/>
            <person name="Wang J."/>
            <person name="Gladyshev V.N."/>
        </authorList>
    </citation>
    <scope>NUCLEOTIDE SEQUENCE [LARGE SCALE GENOMIC DNA]</scope>
</reference>
<evidence type="ECO:0000313" key="2">
    <source>
        <dbReference type="EMBL" id="EPQ06699.1"/>
    </source>
</evidence>
<dbReference type="SUPFAM" id="SSF74650">
    <property type="entry name" value="Galactose mutarotase-like"/>
    <property type="match status" value="1"/>
</dbReference>
<dbReference type="Gene3D" id="2.60.40.1360">
    <property type="match status" value="1"/>
</dbReference>
<organism evidence="2 3">
    <name type="scientific">Myotis brandtii</name>
    <name type="common">Brandt's bat</name>
    <dbReference type="NCBI Taxonomy" id="109478"/>
    <lineage>
        <taxon>Eukaryota</taxon>
        <taxon>Metazoa</taxon>
        <taxon>Chordata</taxon>
        <taxon>Craniata</taxon>
        <taxon>Vertebrata</taxon>
        <taxon>Euteleostomi</taxon>
        <taxon>Mammalia</taxon>
        <taxon>Eutheria</taxon>
        <taxon>Laurasiatheria</taxon>
        <taxon>Chiroptera</taxon>
        <taxon>Yangochiroptera</taxon>
        <taxon>Vespertilionidae</taxon>
        <taxon>Myotis</taxon>
    </lineage>
</organism>
<feature type="domain" description="Glycosyl hydrolase family 38 C-terminal" evidence="1">
    <location>
        <begin position="43"/>
        <end position="86"/>
    </location>
</feature>
<dbReference type="GO" id="GO:0030246">
    <property type="term" value="F:carbohydrate binding"/>
    <property type="evidence" value="ECO:0007669"/>
    <property type="project" value="InterPro"/>
</dbReference>
<dbReference type="GO" id="GO:0006013">
    <property type="term" value="P:mannose metabolic process"/>
    <property type="evidence" value="ECO:0007669"/>
    <property type="project" value="InterPro"/>
</dbReference>
<name>S7MQQ0_MYOBR</name>